<keyword evidence="3" id="KW-0479">Metal-binding</keyword>
<reference evidence="6" key="1">
    <citation type="submission" date="2016-10" db="EMBL/GenBank/DDBJ databases">
        <authorList>
            <person name="Varghese N."/>
            <person name="Submissions S."/>
        </authorList>
    </citation>
    <scope>NUCLEOTIDE SEQUENCE [LARGE SCALE GENOMIC DNA]</scope>
    <source>
        <strain evidence="6">DSM 21743</strain>
    </source>
</reference>
<keyword evidence="3" id="KW-0560">Oxidoreductase</keyword>
<dbReference type="Pfam" id="PF14226">
    <property type="entry name" value="DIOX_N"/>
    <property type="match status" value="1"/>
</dbReference>
<name>A0A1H2M083_9ACTN</name>
<dbReference type="Gene3D" id="2.60.120.330">
    <property type="entry name" value="B-lactam Antibiotic, Isopenicillin N Synthase, Chain"/>
    <property type="match status" value="1"/>
</dbReference>
<dbReference type="AlphaFoldDB" id="A0A1H2M083"/>
<proteinExistence type="inferred from homology"/>
<dbReference type="SUPFAM" id="SSF51197">
    <property type="entry name" value="Clavaminate synthase-like"/>
    <property type="match status" value="1"/>
</dbReference>
<dbReference type="Pfam" id="PF03171">
    <property type="entry name" value="2OG-FeII_Oxy"/>
    <property type="match status" value="1"/>
</dbReference>
<dbReference type="EMBL" id="LT629799">
    <property type="protein sequence ID" value="SDU86640.1"/>
    <property type="molecule type" value="Genomic_DNA"/>
</dbReference>
<comment type="similarity">
    <text evidence="3">Belongs to the iron/ascorbate-dependent oxidoreductase family.</text>
</comment>
<evidence type="ECO:0000256" key="1">
    <source>
        <dbReference type="ARBA" id="ARBA00004792"/>
    </source>
</evidence>
<dbReference type="InterPro" id="IPR044861">
    <property type="entry name" value="IPNS-like_FE2OG_OXY"/>
</dbReference>
<dbReference type="InterPro" id="IPR005123">
    <property type="entry name" value="Oxoglu/Fe-dep_dioxygenase_dom"/>
</dbReference>
<comment type="pathway">
    <text evidence="1">Antibiotic biosynthesis.</text>
</comment>
<dbReference type="GO" id="GO:0017000">
    <property type="term" value="P:antibiotic biosynthetic process"/>
    <property type="evidence" value="ECO:0007669"/>
    <property type="project" value="UniProtKB-KW"/>
</dbReference>
<evidence type="ECO:0000259" key="4">
    <source>
        <dbReference type="PROSITE" id="PS51471"/>
    </source>
</evidence>
<dbReference type="GO" id="GO:0046872">
    <property type="term" value="F:metal ion binding"/>
    <property type="evidence" value="ECO:0007669"/>
    <property type="project" value="UniProtKB-KW"/>
</dbReference>
<dbReference type="Proteomes" id="UP000198825">
    <property type="component" value="Chromosome I"/>
</dbReference>
<evidence type="ECO:0000256" key="2">
    <source>
        <dbReference type="ARBA" id="ARBA00023194"/>
    </source>
</evidence>
<dbReference type="PROSITE" id="PS51471">
    <property type="entry name" value="FE2OG_OXY"/>
    <property type="match status" value="1"/>
</dbReference>
<protein>
    <submittedName>
        <fullName evidence="5">Isopenicillin N synthase</fullName>
    </submittedName>
</protein>
<dbReference type="InterPro" id="IPR026992">
    <property type="entry name" value="DIOX_N"/>
</dbReference>
<keyword evidence="2" id="KW-0045">Antibiotic biosynthesis</keyword>
<keyword evidence="3" id="KW-0408">Iron</keyword>
<organism evidence="5 6">
    <name type="scientific">Microlunatus sagamiharensis</name>
    <dbReference type="NCBI Taxonomy" id="546874"/>
    <lineage>
        <taxon>Bacteria</taxon>
        <taxon>Bacillati</taxon>
        <taxon>Actinomycetota</taxon>
        <taxon>Actinomycetes</taxon>
        <taxon>Propionibacteriales</taxon>
        <taxon>Propionibacteriaceae</taxon>
        <taxon>Microlunatus</taxon>
    </lineage>
</organism>
<dbReference type="OrthoDB" id="21825at2"/>
<dbReference type="RefSeq" id="WP_091073640.1">
    <property type="nucleotide sequence ID" value="NZ_LT629799.1"/>
</dbReference>
<evidence type="ECO:0000256" key="3">
    <source>
        <dbReference type="RuleBase" id="RU003682"/>
    </source>
</evidence>
<evidence type="ECO:0000313" key="6">
    <source>
        <dbReference type="Proteomes" id="UP000198825"/>
    </source>
</evidence>
<dbReference type="PRINTS" id="PR00682">
    <property type="entry name" value="IPNSYNTHASE"/>
</dbReference>
<feature type="domain" description="Fe2OG dioxygenase" evidence="4">
    <location>
        <begin position="189"/>
        <end position="297"/>
    </location>
</feature>
<dbReference type="InterPro" id="IPR027443">
    <property type="entry name" value="IPNS-like_sf"/>
</dbReference>
<dbReference type="GO" id="GO:0016491">
    <property type="term" value="F:oxidoreductase activity"/>
    <property type="evidence" value="ECO:0007669"/>
    <property type="project" value="UniProtKB-KW"/>
</dbReference>
<sequence length="364" mass="39245">MTQAATEHATFAVPAIDLTPWVGEEQGPEADAARARVARELDEACRTVGFVQVLGHGVPRSTVDGLASAMDDFFGLPLEDKLAYKVPANRGYSAPRSESLSLSLGVESATRMNDFFEAFNVGVEARSFTGLDLDEADYGLNVWPDVPGYRERVETYFAEAGRVARTLLRVFAAALDLPPTFFSELTDHSIDVLRMNNYALPPGEITLDGELTGMGEHTDFGLVTVLWADQVAGLQVLGRDGGWHDVDPADDALLVNLGDLTARLTNDRWMSTLHRVKPPVVDGRIERRRSAAYFHDGNVDAVVATLPTHLDASAWGSEAGEAYGPVTVRDHIAAKLAGSRQGRINVSAVREAARVLASQGSVTG</sequence>
<dbReference type="PANTHER" id="PTHR47990">
    <property type="entry name" value="2-OXOGLUTARATE (2OG) AND FE(II)-DEPENDENT OXYGENASE SUPERFAMILY PROTEIN-RELATED"/>
    <property type="match status" value="1"/>
</dbReference>
<dbReference type="InterPro" id="IPR050231">
    <property type="entry name" value="Iron_ascorbate_oxido_reductase"/>
</dbReference>
<keyword evidence="6" id="KW-1185">Reference proteome</keyword>
<gene>
    <name evidence="5" type="ORF">SAMN04488544_1180</name>
</gene>
<accession>A0A1H2M083</accession>
<evidence type="ECO:0000313" key="5">
    <source>
        <dbReference type="EMBL" id="SDU86640.1"/>
    </source>
</evidence>
<dbReference type="STRING" id="546874.SAMN04488544_1180"/>